<dbReference type="Proteomes" id="UP000278143">
    <property type="component" value="Unassembled WGS sequence"/>
</dbReference>
<dbReference type="PRINTS" id="PR01210">
    <property type="entry name" value="GGTRANSPTASE"/>
</dbReference>
<dbReference type="InterPro" id="IPR029055">
    <property type="entry name" value="Ntn_hydrolases_N"/>
</dbReference>
<protein>
    <submittedName>
        <fullName evidence="1">Gamma-glutamyltranspeptidase</fullName>
    </submittedName>
</protein>
<dbReference type="Pfam" id="PF01019">
    <property type="entry name" value="G_glu_transpept"/>
    <property type="match status" value="1"/>
</dbReference>
<keyword evidence="2" id="KW-1185">Reference proteome</keyword>
<gene>
    <name evidence="1" type="ORF">SYNPS1DRAFT_11500</name>
</gene>
<organism evidence="1 2">
    <name type="scientific">Syncephalis pseudoplumigaleata</name>
    <dbReference type="NCBI Taxonomy" id="1712513"/>
    <lineage>
        <taxon>Eukaryota</taxon>
        <taxon>Fungi</taxon>
        <taxon>Fungi incertae sedis</taxon>
        <taxon>Zoopagomycota</taxon>
        <taxon>Zoopagomycotina</taxon>
        <taxon>Zoopagomycetes</taxon>
        <taxon>Zoopagales</taxon>
        <taxon>Piptocephalidaceae</taxon>
        <taxon>Syncephalis</taxon>
    </lineage>
</organism>
<dbReference type="SUPFAM" id="SSF56235">
    <property type="entry name" value="N-terminal nucleophile aminohydrolases (Ntn hydrolases)"/>
    <property type="match status" value="1"/>
</dbReference>
<dbReference type="AlphaFoldDB" id="A0A4P9Z753"/>
<dbReference type="InterPro" id="IPR052896">
    <property type="entry name" value="GGT-like_enzyme"/>
</dbReference>
<reference evidence="2" key="1">
    <citation type="journal article" date="2018" name="Nat. Microbiol.">
        <title>Leveraging single-cell genomics to expand the fungal tree of life.</title>
        <authorList>
            <person name="Ahrendt S.R."/>
            <person name="Quandt C.A."/>
            <person name="Ciobanu D."/>
            <person name="Clum A."/>
            <person name="Salamov A."/>
            <person name="Andreopoulos B."/>
            <person name="Cheng J.F."/>
            <person name="Woyke T."/>
            <person name="Pelin A."/>
            <person name="Henrissat B."/>
            <person name="Reynolds N.K."/>
            <person name="Benny G.L."/>
            <person name="Smith M.E."/>
            <person name="James T.Y."/>
            <person name="Grigoriev I.V."/>
        </authorList>
    </citation>
    <scope>NUCLEOTIDE SEQUENCE [LARGE SCALE GENOMIC DNA]</scope>
    <source>
        <strain evidence="2">Benny S71-1</strain>
    </source>
</reference>
<dbReference type="PANTHER" id="PTHR43881">
    <property type="entry name" value="GAMMA-GLUTAMYLTRANSPEPTIDASE (AFU_ORTHOLOGUE AFUA_4G13580)"/>
    <property type="match status" value="1"/>
</dbReference>
<dbReference type="EMBL" id="KZ989109">
    <property type="protein sequence ID" value="RKP28288.1"/>
    <property type="molecule type" value="Genomic_DNA"/>
</dbReference>
<evidence type="ECO:0000313" key="2">
    <source>
        <dbReference type="Proteomes" id="UP000278143"/>
    </source>
</evidence>
<sequence length="529" mass="56162">MLNTPRSRRGMVTSPHHLASEAGLRVLREGGNAIEATLAMAASLPVVYPHMNSIGGDGFWLISAGGKPPIAVDGCGAAAQAATVEFYKGNGLSAIPSRGPLAANTVAGTLSGWAEVIAINKEMGGKLPLSRLVEDAAWSAENGFAITATQQELTETKFAELKDSPGFVDTFLLGGKLPKEGQLMKLPALGATLKRLGQHGPMDFYTGALAKEIAADLARCGSPVTLADLAAQKAQRRQALSVAVKGATLYNFPPPTQGLASLMILAIFERLGVKEAETFEYLHCIVEATKQAFLVRDRIVGDPALMEEKAEHYLTSATLDGLAANVNRKRALPWPVPVNPGDTVWLGAVDKDGIAVSFIQSIYFEFGSGCVLENSGIVWQNRGSSFLLDGDGPRALRPGRKPFHTLNPAMALFDDGRRMVYGNMGGEGQPQSQSAVFSRYAMYGQGLQAAITAPRWLLGKTWGDATVTLKLEDRFNPAVVQAMRDAGHDIEILPAFTSTMGHAGAVVRHADGMFEGATDPRSDGAAMGF</sequence>
<dbReference type="InterPro" id="IPR043137">
    <property type="entry name" value="GGT_ssub_C"/>
</dbReference>
<proteinExistence type="predicted"/>
<dbReference type="OrthoDB" id="2015213at2759"/>
<evidence type="ECO:0000313" key="1">
    <source>
        <dbReference type="EMBL" id="RKP28288.1"/>
    </source>
</evidence>
<dbReference type="Gene3D" id="3.60.20.40">
    <property type="match status" value="1"/>
</dbReference>
<accession>A0A4P9Z753</accession>
<dbReference type="PANTHER" id="PTHR43881:SF5">
    <property type="entry name" value="GAMMA-GLUTAMYLTRANSPEPTIDASE"/>
    <property type="match status" value="1"/>
</dbReference>
<dbReference type="InterPro" id="IPR043138">
    <property type="entry name" value="GGT_lsub"/>
</dbReference>
<dbReference type="Gene3D" id="1.10.246.130">
    <property type="match status" value="1"/>
</dbReference>
<name>A0A4P9Z753_9FUNG</name>